<organism evidence="3 4">
    <name type="scientific">Candidatus Bacteroides merdigallinarum</name>
    <dbReference type="NCBI Taxonomy" id="2838473"/>
    <lineage>
        <taxon>Bacteria</taxon>
        <taxon>Pseudomonadati</taxon>
        <taxon>Bacteroidota</taxon>
        <taxon>Bacteroidia</taxon>
        <taxon>Bacteroidales</taxon>
        <taxon>Bacteroidaceae</taxon>
        <taxon>Bacteroides</taxon>
    </lineage>
</organism>
<evidence type="ECO:0000259" key="2">
    <source>
        <dbReference type="Pfam" id="PF03008"/>
    </source>
</evidence>
<gene>
    <name evidence="3" type="ORF">H9814_11080</name>
</gene>
<dbReference type="SUPFAM" id="SSF52540">
    <property type="entry name" value="P-loop containing nucleoside triphosphate hydrolases"/>
    <property type="match status" value="1"/>
</dbReference>
<sequence>MKFYDRQYELAELKRVKKIAFSEFSRMTVVTGRRRIGKTSLLLKSVEGEKTAYFFVSRKNEALLCHDFVEELEYALGIKVPGTYTDFRSLFYFIMDLSTRQSFNLIIDEFQNFQYVNPSIFGDIQHYWDRFRRAGHLNLMVSGSVASMMEKIFRDKKEPLFGRADALIRLEAFPVSTLKEIIRDYASDYTADDLLALYAFTGGVPKYVEQFVDAQALDVQSMITFMAREDSLFIDEGRMHLMEEFGKEYGNYFSILALLSSGQTERNKLNSMMQMEIGGYLGKLENDYHIIARRRPILSKDSARNVRYYICDKFLNFWFRYFYNYRVLIESKNLNALRERIRMDYPTFSGIMLEDFFKDELRESGKFSQIGSWWNMAKGNYEVDIVALYLEKKRALIAEVKRQKKNFKPEAFHEKVSYLQTALLHGYEIEPICLTLEDIAL</sequence>
<evidence type="ECO:0000259" key="1">
    <source>
        <dbReference type="Pfam" id="PF01637"/>
    </source>
</evidence>
<dbReference type="GO" id="GO:0005524">
    <property type="term" value="F:ATP binding"/>
    <property type="evidence" value="ECO:0007669"/>
    <property type="project" value="InterPro"/>
</dbReference>
<proteinExistence type="predicted"/>
<dbReference type="InterPro" id="IPR011579">
    <property type="entry name" value="ATPase_dom"/>
</dbReference>
<dbReference type="EMBL" id="DXBX01000090">
    <property type="protein sequence ID" value="HIZ34055.1"/>
    <property type="molecule type" value="Genomic_DNA"/>
</dbReference>
<feature type="domain" description="DUF234" evidence="2">
    <location>
        <begin position="318"/>
        <end position="404"/>
    </location>
</feature>
<feature type="domain" description="ATPase" evidence="1">
    <location>
        <begin position="3"/>
        <end position="211"/>
    </location>
</feature>
<accession>A0A9D2J209</accession>
<comment type="caution">
    <text evidence="3">The sequence shown here is derived from an EMBL/GenBank/DDBJ whole genome shotgun (WGS) entry which is preliminary data.</text>
</comment>
<protein>
    <submittedName>
        <fullName evidence="3">AAA family ATPase</fullName>
    </submittedName>
</protein>
<dbReference type="PANTHER" id="PTHR34704">
    <property type="entry name" value="ATPASE"/>
    <property type="match status" value="1"/>
</dbReference>
<reference evidence="3" key="2">
    <citation type="submission" date="2021-04" db="EMBL/GenBank/DDBJ databases">
        <authorList>
            <person name="Gilroy R."/>
        </authorList>
    </citation>
    <scope>NUCLEOTIDE SEQUENCE</scope>
    <source>
        <strain evidence="3">ChiHjej9B8-1298</strain>
    </source>
</reference>
<dbReference type="Pfam" id="PF03008">
    <property type="entry name" value="DUF234"/>
    <property type="match status" value="1"/>
</dbReference>
<dbReference type="Pfam" id="PF01637">
    <property type="entry name" value="ATPase_2"/>
    <property type="match status" value="1"/>
</dbReference>
<reference evidence="3" key="1">
    <citation type="journal article" date="2021" name="PeerJ">
        <title>Extensive microbial diversity within the chicken gut microbiome revealed by metagenomics and culture.</title>
        <authorList>
            <person name="Gilroy R."/>
            <person name="Ravi A."/>
            <person name="Getino M."/>
            <person name="Pursley I."/>
            <person name="Horton D.L."/>
            <person name="Alikhan N.F."/>
            <person name="Baker D."/>
            <person name="Gharbi K."/>
            <person name="Hall N."/>
            <person name="Watson M."/>
            <person name="Adriaenssens E.M."/>
            <person name="Foster-Nyarko E."/>
            <person name="Jarju S."/>
            <person name="Secka A."/>
            <person name="Antonio M."/>
            <person name="Oren A."/>
            <person name="Chaudhuri R.R."/>
            <person name="La Ragione R."/>
            <person name="Hildebrand F."/>
            <person name="Pallen M.J."/>
        </authorList>
    </citation>
    <scope>NUCLEOTIDE SEQUENCE</scope>
    <source>
        <strain evidence="3">ChiHjej9B8-1298</strain>
    </source>
</reference>
<evidence type="ECO:0000313" key="4">
    <source>
        <dbReference type="Proteomes" id="UP000824028"/>
    </source>
</evidence>
<dbReference type="PANTHER" id="PTHR34704:SF1">
    <property type="entry name" value="ATPASE"/>
    <property type="match status" value="1"/>
</dbReference>
<dbReference type="InterPro" id="IPR027417">
    <property type="entry name" value="P-loop_NTPase"/>
</dbReference>
<dbReference type="InterPro" id="IPR004256">
    <property type="entry name" value="DUF234"/>
</dbReference>
<name>A0A9D2J209_9BACE</name>
<dbReference type="AlphaFoldDB" id="A0A9D2J209"/>
<dbReference type="Proteomes" id="UP000824028">
    <property type="component" value="Unassembled WGS sequence"/>
</dbReference>
<dbReference type="Gene3D" id="3.40.50.300">
    <property type="entry name" value="P-loop containing nucleotide triphosphate hydrolases"/>
    <property type="match status" value="1"/>
</dbReference>
<evidence type="ECO:0000313" key="3">
    <source>
        <dbReference type="EMBL" id="HIZ34055.1"/>
    </source>
</evidence>